<dbReference type="AlphaFoldDB" id="A0A9P8VY24"/>
<evidence type="ECO:0000313" key="1">
    <source>
        <dbReference type="EMBL" id="KAH6879826.1"/>
    </source>
</evidence>
<dbReference type="EMBL" id="JAGPYM010000028">
    <property type="protein sequence ID" value="KAH6879826.1"/>
    <property type="molecule type" value="Genomic_DNA"/>
</dbReference>
<comment type="caution">
    <text evidence="1">The sequence shown here is derived from an EMBL/GenBank/DDBJ whole genome shotgun (WGS) entry which is preliminary data.</text>
</comment>
<accession>A0A9P8VY24</accession>
<dbReference type="Proteomes" id="UP000777438">
    <property type="component" value="Unassembled WGS sequence"/>
</dbReference>
<dbReference type="OrthoDB" id="5058453at2759"/>
<evidence type="ECO:0000313" key="2">
    <source>
        <dbReference type="Proteomes" id="UP000777438"/>
    </source>
</evidence>
<sequence length="359" mass="40641">MAYRWSRRDIDRISPAVKQLASKRWTVYQDVSIVDIVFACFFSYCVELDKFESAKKRVEEGAEDPAEYEGYIKGWKTSLENSRKRAETAWRKRNLTGRPKSKGENDVFDFYSDLQKVCKYLAPAEKALFIYEGAVYTAAESIPTDSERGDWVQGCMDNSLTSLRNMLNPAIKDSVAVPDQSLHPIELSARVADGRIPPPALKRGLEPAVEQVSPNKRPRTDCHCGKTNSIETQLGDYYTNMRKCLCDHISKTLQAHDNVRQANESVGLISDLTLIDLHRNIFQGVGSPQSPTDTLQAVVNWFGIRDSELSHIEILLGLERTSRLVLEVPVNGDLNLNVNLPRRLLENLRCLHIPVRHLV</sequence>
<name>A0A9P8VY24_9HYPO</name>
<gene>
    <name evidence="1" type="ORF">B0T10DRAFT_464357</name>
</gene>
<protein>
    <submittedName>
        <fullName evidence="1">Uncharacterized protein</fullName>
    </submittedName>
</protein>
<organism evidence="1 2">
    <name type="scientific">Thelonectria olida</name>
    <dbReference type="NCBI Taxonomy" id="1576542"/>
    <lineage>
        <taxon>Eukaryota</taxon>
        <taxon>Fungi</taxon>
        <taxon>Dikarya</taxon>
        <taxon>Ascomycota</taxon>
        <taxon>Pezizomycotina</taxon>
        <taxon>Sordariomycetes</taxon>
        <taxon>Hypocreomycetidae</taxon>
        <taxon>Hypocreales</taxon>
        <taxon>Nectriaceae</taxon>
        <taxon>Thelonectria</taxon>
    </lineage>
</organism>
<proteinExistence type="predicted"/>
<keyword evidence="2" id="KW-1185">Reference proteome</keyword>
<reference evidence="1 2" key="1">
    <citation type="journal article" date="2021" name="Nat. Commun.">
        <title>Genetic determinants of endophytism in the Arabidopsis root mycobiome.</title>
        <authorList>
            <person name="Mesny F."/>
            <person name="Miyauchi S."/>
            <person name="Thiergart T."/>
            <person name="Pickel B."/>
            <person name="Atanasova L."/>
            <person name="Karlsson M."/>
            <person name="Huettel B."/>
            <person name="Barry K.W."/>
            <person name="Haridas S."/>
            <person name="Chen C."/>
            <person name="Bauer D."/>
            <person name="Andreopoulos W."/>
            <person name="Pangilinan J."/>
            <person name="LaButti K."/>
            <person name="Riley R."/>
            <person name="Lipzen A."/>
            <person name="Clum A."/>
            <person name="Drula E."/>
            <person name="Henrissat B."/>
            <person name="Kohler A."/>
            <person name="Grigoriev I.V."/>
            <person name="Martin F.M."/>
            <person name="Hacquard S."/>
        </authorList>
    </citation>
    <scope>NUCLEOTIDE SEQUENCE [LARGE SCALE GENOMIC DNA]</scope>
    <source>
        <strain evidence="1 2">MPI-CAGE-CH-0241</strain>
    </source>
</reference>